<evidence type="ECO:0000313" key="15">
    <source>
        <dbReference type="Proteomes" id="UP000568877"/>
    </source>
</evidence>
<dbReference type="EMBL" id="BLRY01000088">
    <property type="protein sequence ID" value="GFP27951.1"/>
    <property type="molecule type" value="Genomic_DNA"/>
</dbReference>
<keyword evidence="4 6" id="KW-0963">Cytoplasm</keyword>
<evidence type="ECO:0000313" key="17">
    <source>
        <dbReference type="Proteomes" id="UP000591948"/>
    </source>
</evidence>
<evidence type="ECO:0000313" key="14">
    <source>
        <dbReference type="Proteomes" id="UP000543224"/>
    </source>
</evidence>
<protein>
    <recommendedName>
        <fullName evidence="6 7">Peptide chain release factor 2</fullName>
        <shortName evidence="6">RF-2</shortName>
    </recommendedName>
</protein>
<dbReference type="FunFam" id="3.30.160.20:FF:000004">
    <property type="entry name" value="Peptide chain release factor 1"/>
    <property type="match status" value="1"/>
</dbReference>
<dbReference type="Proteomes" id="UP000576480">
    <property type="component" value="Unassembled WGS sequence"/>
</dbReference>
<dbReference type="PANTHER" id="PTHR43116:SF3">
    <property type="entry name" value="CLASS I PEPTIDE CHAIN RELEASE FACTOR"/>
    <property type="match status" value="1"/>
</dbReference>
<dbReference type="Pfam" id="PF00472">
    <property type="entry name" value="RF-1"/>
    <property type="match status" value="1"/>
</dbReference>
<dbReference type="Gene3D" id="3.30.160.20">
    <property type="match status" value="1"/>
</dbReference>
<comment type="subcellular location">
    <subcellularLocation>
        <location evidence="6">Cytoplasm</location>
    </subcellularLocation>
</comment>
<dbReference type="AlphaFoldDB" id="A0A6V8PAJ6"/>
<reference evidence="14 15" key="1">
    <citation type="journal article" date="2020" name="Front. Microbiol.">
        <title>Single-cell genomics of novel Actinobacteria with the Wood-Ljungdahl pathway discovered in a serpentinizing system.</title>
        <authorList>
            <person name="Merino N."/>
            <person name="Kawai M."/>
            <person name="Boyd E.S."/>
            <person name="Colman D.R."/>
            <person name="McGlynn S.E."/>
            <person name="Nealson K.H."/>
            <person name="Kurokawa K."/>
            <person name="Hongoh Y."/>
        </authorList>
    </citation>
    <scope>NUCLEOTIDE SEQUENCE [LARGE SCALE GENOMIC DNA]</scope>
    <source>
        <strain evidence="10 14">S25</strain>
        <strain evidence="11 17">S33</strain>
        <strain evidence="12 15">S42</strain>
        <strain evidence="13 16">S43</strain>
    </source>
</reference>
<dbReference type="EMBL" id="BLSB01000064">
    <property type="protein sequence ID" value="GFP35202.1"/>
    <property type="molecule type" value="Genomic_DNA"/>
</dbReference>
<evidence type="ECO:0000313" key="16">
    <source>
        <dbReference type="Proteomes" id="UP000576480"/>
    </source>
</evidence>
<evidence type="ECO:0000313" key="12">
    <source>
        <dbReference type="EMBL" id="GFP31953.1"/>
    </source>
</evidence>
<dbReference type="EMBL" id="BLSA01000018">
    <property type="protein sequence ID" value="GFP31953.1"/>
    <property type="molecule type" value="Genomic_DNA"/>
</dbReference>
<keyword evidence="8" id="KW-0175">Coiled coil</keyword>
<dbReference type="EMBL" id="BLRX01000048">
    <property type="protein sequence ID" value="GFP25172.1"/>
    <property type="molecule type" value="Genomic_DNA"/>
</dbReference>
<evidence type="ECO:0000256" key="8">
    <source>
        <dbReference type="SAM" id="Coils"/>
    </source>
</evidence>
<evidence type="ECO:0000313" key="10">
    <source>
        <dbReference type="EMBL" id="GFP25172.1"/>
    </source>
</evidence>
<dbReference type="GO" id="GO:0016149">
    <property type="term" value="F:translation release factor activity, codon specific"/>
    <property type="evidence" value="ECO:0007669"/>
    <property type="project" value="UniProtKB-UniRule"/>
</dbReference>
<keyword evidence="5 6" id="KW-0648">Protein biosynthesis</keyword>
<dbReference type="InterPro" id="IPR045853">
    <property type="entry name" value="Pep_chain_release_fac_I_sf"/>
</dbReference>
<dbReference type="PANTHER" id="PTHR43116">
    <property type="entry name" value="PEPTIDE CHAIN RELEASE FACTOR 2"/>
    <property type="match status" value="1"/>
</dbReference>
<sequence length="347" mass="39738">MIAFDLRKAREELKKLERASSRPGFWDDKTQAQKSMERMSGLKGEIESYQMLEEEIEDLLVLNQLAVEESDPEASQEVEEKLEILTRRVEKLEIEKLFADELDQNDAVLIIHPGAGGVDSQDWAEMLLRMYIRWADRREMKADILDLLPGDEAGIKSVTLSVSGKYAFGLLKAEKGVHRLVRLSPFDASNRRHTSFASVDVTPLIDDSIRVEIDKKDLRIETFRSSGPGGQHVNVTDSAVRITHLPTGIVVQCQKERSQISNRQTALKVLRSKLYQRERQLRAKEMEMEREAKKEIAWGSQIRSYVLHPYQLAKDHRTELEKGNVEAVLDGDIDEFIEAYLKMSTRS</sequence>
<dbReference type="Pfam" id="PF03462">
    <property type="entry name" value="PCRF"/>
    <property type="match status" value="1"/>
</dbReference>
<feature type="modified residue" description="N5-methylglutamine" evidence="6">
    <location>
        <position position="231"/>
    </location>
</feature>
<dbReference type="HAMAP" id="MF_00094">
    <property type="entry name" value="Rel_fac_2"/>
    <property type="match status" value="1"/>
</dbReference>
<dbReference type="GO" id="GO:0005737">
    <property type="term" value="C:cytoplasm"/>
    <property type="evidence" value="ECO:0007669"/>
    <property type="project" value="UniProtKB-SubCell"/>
</dbReference>
<dbReference type="InterPro" id="IPR000352">
    <property type="entry name" value="Pep_chain_release_fac_I"/>
</dbReference>
<evidence type="ECO:0000256" key="1">
    <source>
        <dbReference type="ARBA" id="ARBA00002613"/>
    </source>
</evidence>
<feature type="coiled-coil region" evidence="8">
    <location>
        <begin position="49"/>
        <end position="102"/>
    </location>
</feature>
<dbReference type="SUPFAM" id="SSF75620">
    <property type="entry name" value="Release factor"/>
    <property type="match status" value="1"/>
</dbReference>
<comment type="similarity">
    <text evidence="2 6">Belongs to the prokaryotic/mitochondrial release factor family.</text>
</comment>
<evidence type="ECO:0000256" key="3">
    <source>
        <dbReference type="ARBA" id="ARBA00022481"/>
    </source>
</evidence>
<evidence type="ECO:0000313" key="11">
    <source>
        <dbReference type="EMBL" id="GFP27951.1"/>
    </source>
</evidence>
<dbReference type="SMART" id="SM00937">
    <property type="entry name" value="PCRF"/>
    <property type="match status" value="1"/>
</dbReference>
<comment type="function">
    <text evidence="1 6">Peptide chain release factor 2 directs the termination of translation in response to the peptide chain termination codons UGA and UAA.</text>
</comment>
<keyword evidence="17" id="KW-1185">Reference proteome</keyword>
<evidence type="ECO:0000256" key="6">
    <source>
        <dbReference type="HAMAP-Rule" id="MF_00094"/>
    </source>
</evidence>
<proteinExistence type="inferred from homology"/>
<dbReference type="Proteomes" id="UP000543224">
    <property type="component" value="Unassembled WGS sequence"/>
</dbReference>
<dbReference type="Gene3D" id="1.20.58.410">
    <property type="entry name" value="Release factor"/>
    <property type="match status" value="1"/>
</dbReference>
<dbReference type="NCBIfam" id="TIGR00020">
    <property type="entry name" value="prfB"/>
    <property type="match status" value="1"/>
</dbReference>
<dbReference type="Proteomes" id="UP000568877">
    <property type="component" value="Unassembled WGS sequence"/>
</dbReference>
<gene>
    <name evidence="6" type="primary">prfB</name>
    <name evidence="10" type="ORF">HKBW3S25_00630</name>
    <name evidence="11" type="ORF">HKBW3S33_01362</name>
    <name evidence="12" type="ORF">HKBW3S42_00259</name>
    <name evidence="13" type="ORF">HKBW3S43_00994</name>
</gene>
<dbReference type="Gene3D" id="3.30.70.1660">
    <property type="match status" value="1"/>
</dbReference>
<dbReference type="PROSITE" id="PS00745">
    <property type="entry name" value="RF_PROK_I"/>
    <property type="match status" value="1"/>
</dbReference>
<evidence type="ECO:0000256" key="7">
    <source>
        <dbReference type="NCBIfam" id="TIGR00020"/>
    </source>
</evidence>
<dbReference type="InterPro" id="IPR005139">
    <property type="entry name" value="PCRF"/>
</dbReference>
<keyword evidence="3 6" id="KW-0488">Methylation</keyword>
<comment type="caution">
    <text evidence="11">The sequence shown here is derived from an EMBL/GenBank/DDBJ whole genome shotgun (WGS) entry which is preliminary data.</text>
</comment>
<organism evidence="11 17">
    <name type="scientific">Candidatus Hakubella thermalkaliphila</name>
    <dbReference type="NCBI Taxonomy" id="2754717"/>
    <lineage>
        <taxon>Bacteria</taxon>
        <taxon>Bacillati</taxon>
        <taxon>Actinomycetota</taxon>
        <taxon>Actinomycetota incertae sedis</taxon>
        <taxon>Candidatus Hakubellales</taxon>
        <taxon>Candidatus Hakubellaceae</taxon>
        <taxon>Candidatus Hakubella</taxon>
    </lineage>
</organism>
<comment type="PTM">
    <text evidence="6">Methylated by PrmC. Methylation increases the termination efficiency of RF2.</text>
</comment>
<evidence type="ECO:0000256" key="4">
    <source>
        <dbReference type="ARBA" id="ARBA00022490"/>
    </source>
</evidence>
<name>A0A6V8PAJ6_9ACTN</name>
<evidence type="ECO:0000256" key="2">
    <source>
        <dbReference type="ARBA" id="ARBA00010835"/>
    </source>
</evidence>
<feature type="domain" description="Prokaryotic-type class I peptide chain release factors" evidence="9">
    <location>
        <begin position="224"/>
        <end position="240"/>
    </location>
</feature>
<evidence type="ECO:0000313" key="13">
    <source>
        <dbReference type="EMBL" id="GFP35202.1"/>
    </source>
</evidence>
<evidence type="ECO:0000256" key="5">
    <source>
        <dbReference type="ARBA" id="ARBA00022917"/>
    </source>
</evidence>
<dbReference type="Proteomes" id="UP000591948">
    <property type="component" value="Unassembled WGS sequence"/>
</dbReference>
<evidence type="ECO:0000259" key="9">
    <source>
        <dbReference type="PROSITE" id="PS00745"/>
    </source>
</evidence>
<accession>A0A6V8PAJ6</accession>
<dbReference type="InterPro" id="IPR004374">
    <property type="entry name" value="PrfB"/>
</dbReference>